<sequence>MTMTRRNYLKMMAGAAALLGFSGRGLAALLQEEFKVAPMKSFTQAELRALRMSAGIAGMGAAHSGNGASPALIADGLRSIDAKAPVTAGDLWHIGSNTKSMTSTLAARLIEKGKIGWDTTVGEIFGSAAPKMQESYKSANFRHLLSHHAGFVPGMIEGMPAANYEDKGKIDTRADHRQLALMAVEQIPVAALGEKMVYSNVGYVTAAAMLEEVYGDSWENLIRAHLFDPLGLRTPGFGPPGTPGKLDQPLGHALPEGATQPIPATLGNPAKPADLPVVLGPAGLVHMSMTDFITYLNAHLQQSEAFLKPDSWKILHTAPFTSSYAMGWVVRDDGSIWHNGSNGRWYGEGAVDFKRRRVACAMSNSGDLDKARVAIGELLRTALDNVA</sequence>
<evidence type="ECO:0000256" key="1">
    <source>
        <dbReference type="ARBA" id="ARBA00004370"/>
    </source>
</evidence>
<reference evidence="5 6" key="1">
    <citation type="submission" date="2023-05" db="EMBL/GenBank/DDBJ databases">
        <authorList>
            <person name="Guo Y."/>
        </authorList>
    </citation>
    <scope>NUCLEOTIDE SEQUENCE [LARGE SCALE GENOMIC DNA]</scope>
    <source>
        <strain evidence="5 6">GR2756</strain>
    </source>
</reference>
<feature type="chain" id="PRO_5046589973" evidence="3">
    <location>
        <begin position="28"/>
        <end position="387"/>
    </location>
</feature>
<dbReference type="GO" id="GO:0016787">
    <property type="term" value="F:hydrolase activity"/>
    <property type="evidence" value="ECO:0007669"/>
    <property type="project" value="UniProtKB-KW"/>
</dbReference>
<organism evidence="5 6">
    <name type="scientific">Sphingosinicella rhizophila</name>
    <dbReference type="NCBI Taxonomy" id="3050082"/>
    <lineage>
        <taxon>Bacteria</taxon>
        <taxon>Pseudomonadati</taxon>
        <taxon>Pseudomonadota</taxon>
        <taxon>Alphaproteobacteria</taxon>
        <taxon>Sphingomonadales</taxon>
        <taxon>Sphingosinicellaceae</taxon>
        <taxon>Sphingosinicella</taxon>
    </lineage>
</organism>
<dbReference type="PANTHER" id="PTHR46825:SF11">
    <property type="entry name" value="PENICILLIN-BINDING PROTEIN 4"/>
    <property type="match status" value="1"/>
</dbReference>
<feature type="domain" description="Beta-lactamase-related" evidence="4">
    <location>
        <begin position="52"/>
        <end position="372"/>
    </location>
</feature>
<keyword evidence="2" id="KW-0472">Membrane</keyword>
<accession>A0ABU3Q9D5</accession>
<name>A0ABU3Q9D5_9SPHN</name>
<evidence type="ECO:0000259" key="4">
    <source>
        <dbReference type="Pfam" id="PF00144"/>
    </source>
</evidence>
<dbReference type="Gene3D" id="3.40.710.10">
    <property type="entry name" value="DD-peptidase/beta-lactamase superfamily"/>
    <property type="match status" value="1"/>
</dbReference>
<protein>
    <submittedName>
        <fullName evidence="5">Serine hydrolase domain-containing protein</fullName>
        <ecNumber evidence="5">3.1.1.103</ecNumber>
    </submittedName>
</protein>
<dbReference type="Pfam" id="PF00144">
    <property type="entry name" value="Beta-lactamase"/>
    <property type="match status" value="1"/>
</dbReference>
<dbReference type="InterPro" id="IPR001466">
    <property type="entry name" value="Beta-lactam-related"/>
</dbReference>
<comment type="caution">
    <text evidence="5">The sequence shown here is derived from an EMBL/GenBank/DDBJ whole genome shotgun (WGS) entry which is preliminary data.</text>
</comment>
<keyword evidence="5" id="KW-0378">Hydrolase</keyword>
<gene>
    <name evidence="5" type="ORF">RQX22_13750</name>
</gene>
<evidence type="ECO:0000313" key="5">
    <source>
        <dbReference type="EMBL" id="MDT9600021.1"/>
    </source>
</evidence>
<comment type="subcellular location">
    <subcellularLocation>
        <location evidence="1">Membrane</location>
    </subcellularLocation>
</comment>
<dbReference type="PANTHER" id="PTHR46825">
    <property type="entry name" value="D-ALANYL-D-ALANINE-CARBOXYPEPTIDASE/ENDOPEPTIDASE AMPH"/>
    <property type="match status" value="1"/>
</dbReference>
<evidence type="ECO:0000256" key="2">
    <source>
        <dbReference type="ARBA" id="ARBA00023136"/>
    </source>
</evidence>
<evidence type="ECO:0000313" key="6">
    <source>
        <dbReference type="Proteomes" id="UP001259572"/>
    </source>
</evidence>
<keyword evidence="3" id="KW-0732">Signal</keyword>
<evidence type="ECO:0000256" key="3">
    <source>
        <dbReference type="SAM" id="SignalP"/>
    </source>
</evidence>
<keyword evidence="6" id="KW-1185">Reference proteome</keyword>
<proteinExistence type="predicted"/>
<feature type="signal peptide" evidence="3">
    <location>
        <begin position="1"/>
        <end position="27"/>
    </location>
</feature>
<dbReference type="InterPro" id="IPR012338">
    <property type="entry name" value="Beta-lactam/transpept-like"/>
</dbReference>
<dbReference type="InterPro" id="IPR050491">
    <property type="entry name" value="AmpC-like"/>
</dbReference>
<dbReference type="SUPFAM" id="SSF56601">
    <property type="entry name" value="beta-lactamase/transpeptidase-like"/>
    <property type="match status" value="1"/>
</dbReference>
<dbReference type="Proteomes" id="UP001259572">
    <property type="component" value="Unassembled WGS sequence"/>
</dbReference>
<dbReference type="EMBL" id="JAVUPU010000007">
    <property type="protein sequence ID" value="MDT9600021.1"/>
    <property type="molecule type" value="Genomic_DNA"/>
</dbReference>
<dbReference type="EC" id="3.1.1.103" evidence="5"/>
<dbReference type="PROSITE" id="PS51318">
    <property type="entry name" value="TAT"/>
    <property type="match status" value="1"/>
</dbReference>
<dbReference type="RefSeq" id="WP_315727122.1">
    <property type="nucleotide sequence ID" value="NZ_JAVUPU010000007.1"/>
</dbReference>
<dbReference type="InterPro" id="IPR006311">
    <property type="entry name" value="TAT_signal"/>
</dbReference>